<sequence length="132" mass="14296">MVEQILETGARCLGQGRGRRETTRTEDMRQEQEWKEGRDAARRGYEERRGAADDAERQPYRHGPDGGAGAQAVGWARPAPRYAGQGEAEPEGPVSAPAPEIRSAEERAVAVEPPAAGARKDAPGRAAPPRER</sequence>
<gene>
    <name evidence="2" type="ORF">B1992_08915</name>
</gene>
<accession>A0A7V8GM80</accession>
<feature type="compositionally biased region" description="Basic and acidic residues" evidence="1">
    <location>
        <begin position="18"/>
        <end position="64"/>
    </location>
</feature>
<dbReference type="Proteomes" id="UP000462066">
    <property type="component" value="Unassembled WGS sequence"/>
</dbReference>
<evidence type="ECO:0000313" key="3">
    <source>
        <dbReference type="Proteomes" id="UP000462066"/>
    </source>
</evidence>
<dbReference type="AlphaFoldDB" id="A0A7V8GM80"/>
<proteinExistence type="predicted"/>
<dbReference type="EMBL" id="MWIP01000007">
    <property type="protein sequence ID" value="KAF1686333.1"/>
    <property type="molecule type" value="Genomic_DNA"/>
</dbReference>
<evidence type="ECO:0000313" key="2">
    <source>
        <dbReference type="EMBL" id="KAF1686333.1"/>
    </source>
</evidence>
<name>A0A7V8GM80_9GAMM</name>
<comment type="caution">
    <text evidence="2">The sequence shown here is derived from an EMBL/GenBank/DDBJ whole genome shotgun (WGS) entry which is preliminary data.</text>
</comment>
<feature type="compositionally biased region" description="Basic and acidic residues" evidence="1">
    <location>
        <begin position="118"/>
        <end position="132"/>
    </location>
</feature>
<evidence type="ECO:0000256" key="1">
    <source>
        <dbReference type="SAM" id="MobiDB-lite"/>
    </source>
</evidence>
<organism evidence="2 3">
    <name type="scientific">Pseudoxanthomonas broegbernensis</name>
    <dbReference type="NCBI Taxonomy" id="83619"/>
    <lineage>
        <taxon>Bacteria</taxon>
        <taxon>Pseudomonadati</taxon>
        <taxon>Pseudomonadota</taxon>
        <taxon>Gammaproteobacteria</taxon>
        <taxon>Lysobacterales</taxon>
        <taxon>Lysobacteraceae</taxon>
        <taxon>Pseudoxanthomonas</taxon>
    </lineage>
</organism>
<dbReference type="RefSeq" id="WP_162311132.1">
    <property type="nucleotide sequence ID" value="NZ_MWIP01000007.1"/>
</dbReference>
<feature type="region of interest" description="Disordered" evidence="1">
    <location>
        <begin position="1"/>
        <end position="132"/>
    </location>
</feature>
<keyword evidence="3" id="KW-1185">Reference proteome</keyword>
<reference evidence="2 3" key="1">
    <citation type="submission" date="2017-10" db="EMBL/GenBank/DDBJ databases">
        <title>Whole genome sequencing of Pseudoxanthomonas broegbernensis DSM 12573(T).</title>
        <authorList>
            <person name="Kumar S."/>
            <person name="Bansal K."/>
            <person name="Kaur A."/>
            <person name="Patil P."/>
            <person name="Sharma S."/>
            <person name="Patil P.B."/>
        </authorList>
    </citation>
    <scope>NUCLEOTIDE SEQUENCE [LARGE SCALE GENOMIC DNA]</scope>
    <source>
        <strain evidence="2 3">DSM 12573</strain>
    </source>
</reference>
<protein>
    <submittedName>
        <fullName evidence="2">Uncharacterized protein</fullName>
    </submittedName>
</protein>